<feature type="region of interest" description="Disordered" evidence="3">
    <location>
        <begin position="1"/>
        <end position="21"/>
    </location>
</feature>
<evidence type="ECO:0000313" key="4">
    <source>
        <dbReference type="EMBL" id="QDU32417.1"/>
    </source>
</evidence>
<dbReference type="OrthoDB" id="9800233at2"/>
<keyword evidence="1 4" id="KW-0489">Methyltransferase</keyword>
<dbReference type="EMBL" id="CP036425">
    <property type="protein sequence ID" value="QDU32417.1"/>
    <property type="molecule type" value="Genomic_DNA"/>
</dbReference>
<proteinExistence type="predicted"/>
<gene>
    <name evidence="4" type="ORF">KS4_04490</name>
</gene>
<keyword evidence="5" id="KW-1185">Reference proteome</keyword>
<dbReference type="InterPro" id="IPR016874">
    <property type="entry name" value="TcmP-like"/>
</dbReference>
<dbReference type="PANTHER" id="PTHR43619:SF2">
    <property type="entry name" value="S-ADENOSYL-L-METHIONINE-DEPENDENT METHYLTRANSFERASES SUPERFAMILY PROTEIN"/>
    <property type="match status" value="1"/>
</dbReference>
<reference evidence="4 5" key="1">
    <citation type="submission" date="2019-02" db="EMBL/GenBank/DDBJ databases">
        <title>Deep-cultivation of Planctomycetes and their phenomic and genomic characterization uncovers novel biology.</title>
        <authorList>
            <person name="Wiegand S."/>
            <person name="Jogler M."/>
            <person name="Boedeker C."/>
            <person name="Pinto D."/>
            <person name="Vollmers J."/>
            <person name="Rivas-Marin E."/>
            <person name="Kohn T."/>
            <person name="Peeters S.H."/>
            <person name="Heuer A."/>
            <person name="Rast P."/>
            <person name="Oberbeckmann S."/>
            <person name="Bunk B."/>
            <person name="Jeske O."/>
            <person name="Meyerdierks A."/>
            <person name="Storesund J.E."/>
            <person name="Kallscheuer N."/>
            <person name="Luecker S."/>
            <person name="Lage O.M."/>
            <person name="Pohl T."/>
            <person name="Merkel B.J."/>
            <person name="Hornburger P."/>
            <person name="Mueller R.-W."/>
            <person name="Bruemmer F."/>
            <person name="Labrenz M."/>
            <person name="Spormann A.M."/>
            <person name="Op den Camp H."/>
            <person name="Overmann J."/>
            <person name="Amann R."/>
            <person name="Jetten M.S.M."/>
            <person name="Mascher T."/>
            <person name="Medema M.H."/>
            <person name="Devos D.P."/>
            <person name="Kaster A.-K."/>
            <person name="Ovreas L."/>
            <person name="Rohde M."/>
            <person name="Galperin M.Y."/>
            <person name="Jogler C."/>
        </authorList>
    </citation>
    <scope>NUCLEOTIDE SEQUENCE [LARGE SCALE GENOMIC DNA]</scope>
    <source>
        <strain evidence="4 5">KS4</strain>
    </source>
</reference>
<feature type="compositionally biased region" description="Low complexity" evidence="3">
    <location>
        <begin position="10"/>
        <end position="19"/>
    </location>
</feature>
<protein>
    <submittedName>
        <fullName evidence="4">Leucine carboxyl methyltransferase</fullName>
    </submittedName>
</protein>
<evidence type="ECO:0000256" key="2">
    <source>
        <dbReference type="ARBA" id="ARBA00022679"/>
    </source>
</evidence>
<evidence type="ECO:0000256" key="3">
    <source>
        <dbReference type="SAM" id="MobiDB-lite"/>
    </source>
</evidence>
<dbReference type="Gene3D" id="3.40.50.150">
    <property type="entry name" value="Vaccinia Virus protein VP39"/>
    <property type="match status" value="1"/>
</dbReference>
<dbReference type="KEGG" id="pcor:KS4_04490"/>
<keyword evidence="2 4" id="KW-0808">Transferase</keyword>
<organism evidence="4 5">
    <name type="scientific">Poriferisphaera corsica</name>
    <dbReference type="NCBI Taxonomy" id="2528020"/>
    <lineage>
        <taxon>Bacteria</taxon>
        <taxon>Pseudomonadati</taxon>
        <taxon>Planctomycetota</taxon>
        <taxon>Phycisphaerae</taxon>
        <taxon>Phycisphaerales</taxon>
        <taxon>Phycisphaeraceae</taxon>
        <taxon>Poriferisphaera</taxon>
    </lineage>
</organism>
<dbReference type="GO" id="GO:0008168">
    <property type="term" value="F:methyltransferase activity"/>
    <property type="evidence" value="ECO:0007669"/>
    <property type="project" value="UniProtKB-KW"/>
</dbReference>
<dbReference type="Proteomes" id="UP000317369">
    <property type="component" value="Chromosome"/>
</dbReference>
<dbReference type="Pfam" id="PF04072">
    <property type="entry name" value="LCM"/>
    <property type="match status" value="1"/>
</dbReference>
<evidence type="ECO:0000313" key="5">
    <source>
        <dbReference type="Proteomes" id="UP000317369"/>
    </source>
</evidence>
<dbReference type="PIRSF" id="PIRSF028177">
    <property type="entry name" value="Polyketide_synth_Omtfrase_TcmP"/>
    <property type="match status" value="1"/>
</dbReference>
<name>A0A517YQC2_9BACT</name>
<dbReference type="AlphaFoldDB" id="A0A517YQC2"/>
<dbReference type="InterPro" id="IPR029063">
    <property type="entry name" value="SAM-dependent_MTases_sf"/>
</dbReference>
<dbReference type="GO" id="GO:0032259">
    <property type="term" value="P:methylation"/>
    <property type="evidence" value="ECO:0007669"/>
    <property type="project" value="UniProtKB-KW"/>
</dbReference>
<dbReference type="SUPFAM" id="SSF53335">
    <property type="entry name" value="S-adenosyl-L-methionine-dependent methyltransferases"/>
    <property type="match status" value="1"/>
</dbReference>
<accession>A0A517YQC2</accession>
<evidence type="ECO:0000256" key="1">
    <source>
        <dbReference type="ARBA" id="ARBA00022603"/>
    </source>
</evidence>
<dbReference type="InterPro" id="IPR007213">
    <property type="entry name" value="Ppm1/Ppm2/Tcmp"/>
</dbReference>
<sequence length="299" mass="34368">MMASKTLQNSGKTTTSSVSDKSKLKLGTVQETMLLPLWARVRELKEKDPLIVDEAASTVASRIDCDLDKLGNDAFSQVVMAARHAAFDEFAKRYIDLHPSSTVVEMACGLSTRFDRLDNGQLRWFDVDLADAITLRKSIIEEHQRRHHLAGSILNTDWIQTIKHDPNFNGNCLIICEGVLMYFHEHQVRHILTQFSDAFPNGVCLMDTITPWLKLRREKGHLQLMKTFTAEFRWCPSNLQEIEHWDNRFKVADSMLIPQRGTRAFKRLPKKEKVLEWFRSDQSKTQIGYVLLNQHASAT</sequence>
<dbReference type="PANTHER" id="PTHR43619">
    <property type="entry name" value="S-ADENOSYL-L-METHIONINE-DEPENDENT METHYLTRANSFERASE YKTD-RELATED"/>
    <property type="match status" value="1"/>
</dbReference>